<feature type="region of interest" description="Disordered" evidence="1">
    <location>
        <begin position="69"/>
        <end position="91"/>
    </location>
</feature>
<comment type="caution">
    <text evidence="2">The sequence shown here is derived from an EMBL/GenBank/DDBJ whole genome shotgun (WGS) entry which is preliminary data.</text>
</comment>
<dbReference type="EMBL" id="CAWUON010000034">
    <property type="protein sequence ID" value="CAK7268202.1"/>
    <property type="molecule type" value="Genomic_DNA"/>
</dbReference>
<evidence type="ECO:0000313" key="2">
    <source>
        <dbReference type="EMBL" id="CAK7268202.1"/>
    </source>
</evidence>
<protein>
    <submittedName>
        <fullName evidence="2">Uncharacterized protein</fullName>
    </submittedName>
</protein>
<feature type="compositionally biased region" description="Polar residues" evidence="1">
    <location>
        <begin position="69"/>
        <end position="85"/>
    </location>
</feature>
<reference evidence="2 3" key="1">
    <citation type="submission" date="2024-01" db="EMBL/GenBank/DDBJ databases">
        <authorList>
            <person name="Allen C."/>
            <person name="Tagirdzhanova G."/>
        </authorList>
    </citation>
    <scope>NUCLEOTIDE SEQUENCE [LARGE SCALE GENOMIC DNA]</scope>
    <source>
        <strain evidence="2 3">CBS 119000</strain>
    </source>
</reference>
<accession>A0ABP0DMH1</accession>
<sequence length="291" mass="31628">MAARAAAKAEAAAARAASRAAAKAQKAAAKNKVAPVANGGMSVQVRIDLLFSLVLFAFSRLISEQAESKPNVQQDDFSLSQPTGHSSPAAMPAAAFSPVVKMEEFDTMESLSQQLSAEPVVEQSFTEMLYGSESEDQDSFMTQAFDDEFEQFFKPEPIKQEPVDEQAYAVPTAAPYTTSLLTGPVTDITLPSFPLMFGAGYTDLEDNLSFSPGPANPFAHNYVQDLNSLYSPQLCPCQDFQCPPRNWPMQNVVRLGWCPVRDMPTLFLETLPAMASNGQFMAQYPGQAFGH</sequence>
<organism evidence="2 3">
    <name type="scientific">Sporothrix epigloea</name>
    <dbReference type="NCBI Taxonomy" id="1892477"/>
    <lineage>
        <taxon>Eukaryota</taxon>
        <taxon>Fungi</taxon>
        <taxon>Dikarya</taxon>
        <taxon>Ascomycota</taxon>
        <taxon>Pezizomycotina</taxon>
        <taxon>Sordariomycetes</taxon>
        <taxon>Sordariomycetidae</taxon>
        <taxon>Ophiostomatales</taxon>
        <taxon>Ophiostomataceae</taxon>
        <taxon>Sporothrix</taxon>
    </lineage>
</organism>
<dbReference type="Proteomes" id="UP001642502">
    <property type="component" value="Unassembled WGS sequence"/>
</dbReference>
<evidence type="ECO:0000313" key="3">
    <source>
        <dbReference type="Proteomes" id="UP001642502"/>
    </source>
</evidence>
<evidence type="ECO:0000256" key="1">
    <source>
        <dbReference type="SAM" id="MobiDB-lite"/>
    </source>
</evidence>
<keyword evidence="3" id="KW-1185">Reference proteome</keyword>
<name>A0ABP0DMH1_9PEZI</name>
<gene>
    <name evidence="2" type="ORF">SEPCBS119000_002942</name>
</gene>
<proteinExistence type="predicted"/>